<evidence type="ECO:0000313" key="2">
    <source>
        <dbReference type="Proteomes" id="UP000030421"/>
    </source>
</evidence>
<dbReference type="EMBL" id="JRWR01000001">
    <property type="protein sequence ID" value="KHD26871.1"/>
    <property type="molecule type" value="Genomic_DNA"/>
</dbReference>
<sequence length="188" mass="20816">MKALHLLACLTFATTSAWAQTCITNQPLSQDEGQLVDLENGTILDVKTNLLWQKCTLGQTYLPDSNSCTNDGATHFGTWQEALKATIDPTITTVEGIPGFRLPNIKELTSIVNYQCVFPAIDTTFFPATENEPYWTNTPDATDTNGDNNSDTSINSGLIGLVIDFNNGEEYIDEETDRILIRLVKDYQ</sequence>
<dbReference type="Proteomes" id="UP000030421">
    <property type="component" value="Unassembled WGS sequence"/>
</dbReference>
<name>A0ACC4P2D1_9VIBR</name>
<gene>
    <name evidence="1" type="ORF">NM09_02315</name>
</gene>
<protein>
    <submittedName>
        <fullName evidence="1">Membrane protein</fullName>
    </submittedName>
</protein>
<comment type="caution">
    <text evidence="1">The sequence shown here is derived from an EMBL/GenBank/DDBJ whole genome shotgun (WGS) entry which is preliminary data.</text>
</comment>
<proteinExistence type="predicted"/>
<organism evidence="1 2">
    <name type="scientific">Vibrio caribbeanicus</name>
    <dbReference type="NCBI Taxonomy" id="701175"/>
    <lineage>
        <taxon>Bacteria</taxon>
        <taxon>Pseudomonadati</taxon>
        <taxon>Pseudomonadota</taxon>
        <taxon>Gammaproteobacteria</taxon>
        <taxon>Vibrionales</taxon>
        <taxon>Vibrionaceae</taxon>
        <taxon>Vibrio</taxon>
    </lineage>
</organism>
<keyword evidence="2" id="KW-1185">Reference proteome</keyword>
<reference evidence="1" key="1">
    <citation type="submission" date="2014-10" db="EMBL/GenBank/DDBJ databases">
        <title>Genome sequencing of Vibrio caribbeanicus T14.</title>
        <authorList>
            <person name="Chan K.-G."/>
            <person name="Mohamad N.I."/>
        </authorList>
    </citation>
    <scope>NUCLEOTIDE SEQUENCE</scope>
    <source>
        <strain evidence="1">T14</strain>
    </source>
</reference>
<evidence type="ECO:0000313" key="1">
    <source>
        <dbReference type="EMBL" id="KHD26871.1"/>
    </source>
</evidence>
<accession>A0ACC4P2D1</accession>